<name>A0A4U8SW49_9HELI</name>
<protein>
    <submittedName>
        <fullName evidence="2">Uncharacterized protein</fullName>
    </submittedName>
</protein>
<keyword evidence="1" id="KW-0472">Membrane</keyword>
<comment type="caution">
    <text evidence="2">The sequence shown here is derived from an EMBL/GenBank/DDBJ whole genome shotgun (WGS) entry which is preliminary data.</text>
</comment>
<organism evidence="2 3">
    <name type="scientific">Helicobacter magdeburgensis</name>
    <dbReference type="NCBI Taxonomy" id="471858"/>
    <lineage>
        <taxon>Bacteria</taxon>
        <taxon>Pseudomonadati</taxon>
        <taxon>Campylobacterota</taxon>
        <taxon>Epsilonproteobacteria</taxon>
        <taxon>Campylobacterales</taxon>
        <taxon>Helicobacteraceae</taxon>
        <taxon>Helicobacter</taxon>
    </lineage>
</organism>
<evidence type="ECO:0000313" key="2">
    <source>
        <dbReference type="EMBL" id="TLD91096.1"/>
    </source>
</evidence>
<reference evidence="2 3" key="1">
    <citation type="journal article" date="2014" name="Genome Announc.">
        <title>Draft genome sequences of eight enterohepatic helicobacter species isolated from both laboratory and wild rodents.</title>
        <authorList>
            <person name="Sheh A."/>
            <person name="Shen Z."/>
            <person name="Fox J.G."/>
        </authorList>
    </citation>
    <scope>NUCLEOTIDE SEQUENCE [LARGE SCALE GENOMIC DNA]</scope>
    <source>
        <strain evidence="2 3">MIT 96-1001</strain>
    </source>
</reference>
<gene>
    <name evidence="2" type="ORF">LS74_010305</name>
</gene>
<sequence length="281" mass="32871">MFMLSIFAFATFIFYLKSKFLSVNENVLSSIAYILGTSTLIVCFLVYFRDEPLQTNILYLAFIPLFIYGISYIKKKTSLTSLGIKANQQRYFKEVNAKQIYDFYQVRKDIKSNRVEVLVNKDSKKLMKNNLIVPAFFISLKNLNLTHIKTIDELEKSNLHKAVFGKIQECIKAMELKINFQEELETNNYCVEFFLMDLYERVTPSFNIGVANLEVLAKSSIEIELIGALDILNLNCVKRKGSALFYRYIEFKDRIKDYLKQEELEINPKEEVFDEEYAKDN</sequence>
<dbReference type="Proteomes" id="UP000029921">
    <property type="component" value="Unassembled WGS sequence"/>
</dbReference>
<feature type="transmembrane region" description="Helical" evidence="1">
    <location>
        <begin position="28"/>
        <end position="48"/>
    </location>
</feature>
<dbReference type="RefSeq" id="WP_034587672.1">
    <property type="nucleotide sequence ID" value="NZ_JRPE02000025.1"/>
</dbReference>
<dbReference type="AlphaFoldDB" id="A0A4U8SW49"/>
<keyword evidence="3" id="KW-1185">Reference proteome</keyword>
<keyword evidence="1" id="KW-1133">Transmembrane helix</keyword>
<dbReference type="EMBL" id="JRPE02000025">
    <property type="protein sequence ID" value="TLD91096.1"/>
    <property type="molecule type" value="Genomic_DNA"/>
</dbReference>
<keyword evidence="1" id="KW-0812">Transmembrane</keyword>
<feature type="transmembrane region" description="Helical" evidence="1">
    <location>
        <begin position="57"/>
        <end position="73"/>
    </location>
</feature>
<evidence type="ECO:0000256" key="1">
    <source>
        <dbReference type="SAM" id="Phobius"/>
    </source>
</evidence>
<accession>A0A4U8SW49</accession>
<proteinExistence type="predicted"/>
<evidence type="ECO:0000313" key="3">
    <source>
        <dbReference type="Proteomes" id="UP000029921"/>
    </source>
</evidence>